<feature type="region of interest" description="Disordered" evidence="1">
    <location>
        <begin position="138"/>
        <end position="208"/>
    </location>
</feature>
<dbReference type="EMBL" id="HACG01042288">
    <property type="protein sequence ID" value="CEK89153.1"/>
    <property type="molecule type" value="Transcribed_RNA"/>
</dbReference>
<organism evidence="2">
    <name type="scientific">Arion vulgaris</name>
    <dbReference type="NCBI Taxonomy" id="1028688"/>
    <lineage>
        <taxon>Eukaryota</taxon>
        <taxon>Metazoa</taxon>
        <taxon>Spiralia</taxon>
        <taxon>Lophotrochozoa</taxon>
        <taxon>Mollusca</taxon>
        <taxon>Gastropoda</taxon>
        <taxon>Heterobranchia</taxon>
        <taxon>Euthyneura</taxon>
        <taxon>Panpulmonata</taxon>
        <taxon>Eupulmonata</taxon>
        <taxon>Stylommatophora</taxon>
        <taxon>Helicina</taxon>
        <taxon>Arionoidea</taxon>
        <taxon>Arionidae</taxon>
        <taxon>Arion</taxon>
    </lineage>
</organism>
<name>A0A0B7B806_9EUPU</name>
<gene>
    <name evidence="2" type="primary">ORF169244</name>
</gene>
<feature type="region of interest" description="Disordered" evidence="1">
    <location>
        <begin position="1"/>
        <end position="20"/>
    </location>
</feature>
<evidence type="ECO:0000256" key="1">
    <source>
        <dbReference type="SAM" id="MobiDB-lite"/>
    </source>
</evidence>
<reference evidence="2" key="1">
    <citation type="submission" date="2014-12" db="EMBL/GenBank/DDBJ databases">
        <title>Insight into the proteome of Arion vulgaris.</title>
        <authorList>
            <person name="Aradska J."/>
            <person name="Bulat T."/>
            <person name="Smidak R."/>
            <person name="Sarate P."/>
            <person name="Gangsoo J."/>
            <person name="Sialana F."/>
            <person name="Bilban M."/>
            <person name="Lubec G."/>
        </authorList>
    </citation>
    <scope>NUCLEOTIDE SEQUENCE</scope>
    <source>
        <tissue evidence="2">Skin</tissue>
    </source>
</reference>
<evidence type="ECO:0000313" key="2">
    <source>
        <dbReference type="EMBL" id="CEK89153.1"/>
    </source>
</evidence>
<feature type="compositionally biased region" description="Basic and acidic residues" evidence="1">
    <location>
        <begin position="43"/>
        <end position="77"/>
    </location>
</feature>
<dbReference type="AlphaFoldDB" id="A0A0B7B806"/>
<sequence>MTEVKAGLPREGTMQTTAKEGIEYLKTQGGDVLLEKQGLVDKTVEKPTDTDNVDGKKVEENVQTKDKQEENKEEPAAKKTKLAKDSTMAATAKEGKTLLAGEKLADTRQETAIQKNKKTPLKKNSTIAKTMEEAKFVLDGEVDVTSGRKTRSQSRGDPPKPPVKKAGTMQKTATEGKEFLNRGKGKKGKEAPAPASTTEDTTEKESDS</sequence>
<protein>
    <submittedName>
        <fullName evidence="2">Uncharacterized protein</fullName>
    </submittedName>
</protein>
<feature type="region of interest" description="Disordered" evidence="1">
    <location>
        <begin position="43"/>
        <end position="126"/>
    </location>
</feature>
<proteinExistence type="predicted"/>
<accession>A0A0B7B806</accession>